<dbReference type="SUPFAM" id="SSF101898">
    <property type="entry name" value="NHL repeat"/>
    <property type="match status" value="1"/>
</dbReference>
<name>A0AAP2GM95_9BACT</name>
<dbReference type="EMBL" id="JAHESF010000054">
    <property type="protein sequence ID" value="MBT1701019.1"/>
    <property type="molecule type" value="Genomic_DNA"/>
</dbReference>
<feature type="signal peptide" evidence="1">
    <location>
        <begin position="1"/>
        <end position="21"/>
    </location>
</feature>
<keyword evidence="3" id="KW-1185">Reference proteome</keyword>
<reference evidence="2 3" key="1">
    <citation type="submission" date="2021-05" db="EMBL/GenBank/DDBJ databases">
        <title>A Polyphasic approach of four new species of the genus Ohtaekwangia: Ohtaekwangia histidinii sp. nov., Ohtaekwangia cretensis sp. nov., Ohtaekwangia indiensis sp. nov., Ohtaekwangia reichenbachii sp. nov. from diverse environment.</title>
        <authorList>
            <person name="Octaviana S."/>
        </authorList>
    </citation>
    <scope>NUCLEOTIDE SEQUENCE [LARGE SCALE GENOMIC DNA]</scope>
    <source>
        <strain evidence="2 3">PWU4</strain>
    </source>
</reference>
<dbReference type="AlphaFoldDB" id="A0AAP2GM95"/>
<dbReference type="Proteomes" id="UP001319200">
    <property type="component" value="Unassembled WGS sequence"/>
</dbReference>
<sequence length="369" mass="40182">MKQAYYFLAVGLFASLLLASAKRSSGPYGLVNGTPAIQSISALAFGPEGILFIGDSKSAAVFAIDTKDKTAVAQAQAVELKNIDQKIAALLGTEAKNINIQDLVVNPISKKIYCAVQNGDGTPVLLTIEGDKIQPVSLKNIPYSTIAISNVPAEDAKDQRGRPTRVWSVSDMHFADGNLMVSGLSNQEFSSTFRSIPFPFANRQEQASLEIYHAAHGRYETYAPIKTFTTAELNGKKYLVASFTCTPLVLFPMDELKPGKHVKGRTVGEFGAGNTPLDIVTIKKGGDSYLIMANSSRPVMRVQYKSLETYEGSLTEPVKESYATAGVDFVTLPVVNVMQLDKLDDNQVVVLQRRVNGDLDLWTAGERWY</sequence>
<evidence type="ECO:0000256" key="1">
    <source>
        <dbReference type="SAM" id="SignalP"/>
    </source>
</evidence>
<accession>A0AAP2GM95</accession>
<organism evidence="2 3">
    <name type="scientific">Chryseosolibacter histidini</name>
    <dbReference type="NCBI Taxonomy" id="2782349"/>
    <lineage>
        <taxon>Bacteria</taxon>
        <taxon>Pseudomonadati</taxon>
        <taxon>Bacteroidota</taxon>
        <taxon>Cytophagia</taxon>
        <taxon>Cytophagales</taxon>
        <taxon>Chryseotaleaceae</taxon>
        <taxon>Chryseosolibacter</taxon>
    </lineage>
</organism>
<dbReference type="RefSeq" id="WP_254169706.1">
    <property type="nucleotide sequence ID" value="NZ_JAHESF010000054.1"/>
</dbReference>
<feature type="chain" id="PRO_5042922452" evidence="1">
    <location>
        <begin position="22"/>
        <end position="369"/>
    </location>
</feature>
<gene>
    <name evidence="2" type="ORF">KK083_29265</name>
</gene>
<keyword evidence="1" id="KW-0732">Signal</keyword>
<evidence type="ECO:0000313" key="2">
    <source>
        <dbReference type="EMBL" id="MBT1701019.1"/>
    </source>
</evidence>
<proteinExistence type="predicted"/>
<protein>
    <submittedName>
        <fullName evidence="2">Uncharacterized protein</fullName>
    </submittedName>
</protein>
<evidence type="ECO:0000313" key="3">
    <source>
        <dbReference type="Proteomes" id="UP001319200"/>
    </source>
</evidence>
<comment type="caution">
    <text evidence="2">The sequence shown here is derived from an EMBL/GenBank/DDBJ whole genome shotgun (WGS) entry which is preliminary data.</text>
</comment>